<dbReference type="EMBL" id="CM029037">
    <property type="protein sequence ID" value="KAG2656154.1"/>
    <property type="molecule type" value="Genomic_DNA"/>
</dbReference>
<feature type="compositionally biased region" description="Low complexity" evidence="1">
    <location>
        <begin position="123"/>
        <end position="135"/>
    </location>
</feature>
<evidence type="ECO:0000256" key="1">
    <source>
        <dbReference type="SAM" id="MobiDB-lite"/>
    </source>
</evidence>
<evidence type="ECO:0000313" key="3">
    <source>
        <dbReference type="Proteomes" id="UP000823388"/>
    </source>
</evidence>
<organism evidence="2 3">
    <name type="scientific">Panicum virgatum</name>
    <name type="common">Blackwell switchgrass</name>
    <dbReference type="NCBI Taxonomy" id="38727"/>
    <lineage>
        <taxon>Eukaryota</taxon>
        <taxon>Viridiplantae</taxon>
        <taxon>Streptophyta</taxon>
        <taxon>Embryophyta</taxon>
        <taxon>Tracheophyta</taxon>
        <taxon>Spermatophyta</taxon>
        <taxon>Magnoliopsida</taxon>
        <taxon>Liliopsida</taxon>
        <taxon>Poales</taxon>
        <taxon>Poaceae</taxon>
        <taxon>PACMAD clade</taxon>
        <taxon>Panicoideae</taxon>
        <taxon>Panicodae</taxon>
        <taxon>Paniceae</taxon>
        <taxon>Panicinae</taxon>
        <taxon>Panicum</taxon>
        <taxon>Panicum sect. Hiantes</taxon>
    </lineage>
</organism>
<accession>A0A8T0XFK1</accession>
<feature type="compositionally biased region" description="Gly residues" evidence="1">
    <location>
        <begin position="89"/>
        <end position="119"/>
    </location>
</feature>
<gene>
    <name evidence="2" type="ORF">PVAP13_1KG064477</name>
</gene>
<comment type="caution">
    <text evidence="2">The sequence shown here is derived from an EMBL/GenBank/DDBJ whole genome shotgun (WGS) entry which is preliminary data.</text>
</comment>
<sequence>MHAPRHRPASLETVASGERASRRSPKPATRSLFSPPPTSVSPPDCRRAAYKTPSLHANPPVTRGHPGEIKNQPRSQCPLVVRRARGGRDVGGGGGGGREGAAAGGGGEHGRGGGAQGPGGPVPLGLRAALALPPRSRAPDPRPVRRALGPRGGRAAPAAAAAGGGRQDAQGLPPRVLGPQLTGVDAGRPALLVPL</sequence>
<keyword evidence="3" id="KW-1185">Reference proteome</keyword>
<evidence type="ECO:0000313" key="2">
    <source>
        <dbReference type="EMBL" id="KAG2656154.1"/>
    </source>
</evidence>
<proteinExistence type="predicted"/>
<dbReference type="Proteomes" id="UP000823388">
    <property type="component" value="Chromosome 1K"/>
</dbReference>
<feature type="compositionally biased region" description="Low complexity" evidence="1">
    <location>
        <begin position="146"/>
        <end position="161"/>
    </location>
</feature>
<reference evidence="2" key="1">
    <citation type="submission" date="2020-05" db="EMBL/GenBank/DDBJ databases">
        <title>WGS assembly of Panicum virgatum.</title>
        <authorList>
            <person name="Lovell J.T."/>
            <person name="Jenkins J."/>
            <person name="Shu S."/>
            <person name="Juenger T.E."/>
            <person name="Schmutz J."/>
        </authorList>
    </citation>
    <scope>NUCLEOTIDE SEQUENCE</scope>
    <source>
        <strain evidence="2">AP13</strain>
    </source>
</reference>
<dbReference type="AlphaFoldDB" id="A0A8T0XFK1"/>
<protein>
    <submittedName>
        <fullName evidence="2">Uncharacterized protein</fullName>
    </submittedName>
</protein>
<feature type="region of interest" description="Disordered" evidence="1">
    <location>
        <begin position="1"/>
        <end position="195"/>
    </location>
</feature>
<name>A0A8T0XFK1_PANVG</name>